<organism evidence="3 4">
    <name type="scientific">Pseudoroseicyclus tamaricis</name>
    <dbReference type="NCBI Taxonomy" id="2705421"/>
    <lineage>
        <taxon>Bacteria</taxon>
        <taxon>Pseudomonadati</taxon>
        <taxon>Pseudomonadota</taxon>
        <taxon>Alphaproteobacteria</taxon>
        <taxon>Rhodobacterales</taxon>
        <taxon>Paracoccaceae</taxon>
        <taxon>Pseudoroseicyclus</taxon>
    </lineage>
</organism>
<evidence type="ECO:0000256" key="1">
    <source>
        <dbReference type="SAM" id="MobiDB-lite"/>
    </source>
</evidence>
<feature type="compositionally biased region" description="Low complexity" evidence="1">
    <location>
        <begin position="306"/>
        <end position="315"/>
    </location>
</feature>
<keyword evidence="4" id="KW-1185">Reference proteome</keyword>
<reference evidence="3 4" key="1">
    <citation type="submission" date="2020-02" db="EMBL/GenBank/DDBJ databases">
        <title>Pseudoroseicyclus tamarix, sp. nov., isolated from offshore sediment of a Tamarix chinensis forest.</title>
        <authorList>
            <person name="Gai Y."/>
        </authorList>
    </citation>
    <scope>NUCLEOTIDE SEQUENCE [LARGE SCALE GENOMIC DNA]</scope>
    <source>
        <strain evidence="3 4">CLL3-39</strain>
    </source>
</reference>
<dbReference type="Proteomes" id="UP000474757">
    <property type="component" value="Unassembled WGS sequence"/>
</dbReference>
<feature type="domain" description="WYL" evidence="2">
    <location>
        <begin position="147"/>
        <end position="213"/>
    </location>
</feature>
<dbReference type="PANTHER" id="PTHR34580:SF3">
    <property type="entry name" value="PROTEIN PAFB"/>
    <property type="match status" value="1"/>
</dbReference>
<feature type="compositionally biased region" description="Basic residues" evidence="1">
    <location>
        <begin position="272"/>
        <end position="285"/>
    </location>
</feature>
<feature type="region of interest" description="Disordered" evidence="1">
    <location>
        <begin position="262"/>
        <end position="324"/>
    </location>
</feature>
<dbReference type="EMBL" id="JAAGAB010000001">
    <property type="protein sequence ID" value="NDV00577.1"/>
    <property type="molecule type" value="Genomic_DNA"/>
</dbReference>
<name>A0A6B2JPG1_9RHOB</name>
<evidence type="ECO:0000313" key="4">
    <source>
        <dbReference type="Proteomes" id="UP000474757"/>
    </source>
</evidence>
<comment type="caution">
    <text evidence="3">The sequence shown here is derived from an EMBL/GenBank/DDBJ whole genome shotgun (WGS) entry which is preliminary data.</text>
</comment>
<dbReference type="PANTHER" id="PTHR34580">
    <property type="match status" value="1"/>
</dbReference>
<evidence type="ECO:0000313" key="3">
    <source>
        <dbReference type="EMBL" id="NDV00577.1"/>
    </source>
</evidence>
<dbReference type="InterPro" id="IPR051534">
    <property type="entry name" value="CBASS_pafABC_assoc_protein"/>
</dbReference>
<dbReference type="InterPro" id="IPR026881">
    <property type="entry name" value="WYL_dom"/>
</dbReference>
<sequence length="324" mass="36005">MRVALSHGSVRKGFILRKTFYEVSLSVSFTHEEMQIIRMRGLAKILLMERRPANARVDDRDQKFERWARAQGVRDSELVALNLAIRRAGQEGAPEQARALEALRVRVLAAMPSTFARRAEADAEALPEAQGFASRWGPRVAVDLSLLGAVTEDLRQPCELQMRYRGAAGTTQERLIDPHRLLLGTRRYLIARPSGGDGIMRRFRLDRVEAAEITGRVFARDPNFDLEDFSARAFGVVRRRGRIWPRRLALRSGGRRCRPAVRLPSGPDLHRRAGRLTHRPIKGRRAPGNGLAPVPVGRRRGGAGAPGARRPGGRASADGFSALP</sequence>
<dbReference type="PROSITE" id="PS52050">
    <property type="entry name" value="WYL"/>
    <property type="match status" value="1"/>
</dbReference>
<proteinExistence type="predicted"/>
<evidence type="ECO:0000259" key="2">
    <source>
        <dbReference type="Pfam" id="PF13280"/>
    </source>
</evidence>
<gene>
    <name evidence="3" type="ORF">GZA08_06295</name>
</gene>
<accession>A0A6B2JPG1</accession>
<protein>
    <submittedName>
        <fullName evidence="3">WYL domain-containing protein</fullName>
    </submittedName>
</protein>
<dbReference type="AlphaFoldDB" id="A0A6B2JPG1"/>
<dbReference type="Pfam" id="PF13280">
    <property type="entry name" value="WYL"/>
    <property type="match status" value="1"/>
</dbReference>